<dbReference type="OrthoDB" id="3388334at2"/>
<dbReference type="EMBL" id="FPCG01000005">
    <property type="protein sequence ID" value="SFV22951.1"/>
    <property type="molecule type" value="Genomic_DNA"/>
</dbReference>
<dbReference type="Proteomes" id="UP000198881">
    <property type="component" value="Unassembled WGS sequence"/>
</dbReference>
<keyword evidence="1" id="KW-0472">Membrane</keyword>
<evidence type="ECO:0000256" key="1">
    <source>
        <dbReference type="SAM" id="Phobius"/>
    </source>
</evidence>
<keyword evidence="1" id="KW-0812">Transmembrane</keyword>
<gene>
    <name evidence="2" type="ORF">SAMN04487966_105147</name>
</gene>
<feature type="transmembrane region" description="Helical" evidence="1">
    <location>
        <begin position="221"/>
        <end position="241"/>
    </location>
</feature>
<feature type="transmembrane region" description="Helical" evidence="1">
    <location>
        <begin position="109"/>
        <end position="126"/>
    </location>
</feature>
<dbReference type="STRING" id="574650.SAMN04487966_105147"/>
<name>A0A1I7MM02_9MICC</name>
<dbReference type="AlphaFoldDB" id="A0A1I7MM02"/>
<keyword evidence="1" id="KW-1133">Transmembrane helix</keyword>
<sequence length="244" mass="25025">MTISFTLVILAAVAAHDLLDVLLRGFLHARPAWRVAARVTVQVVVTAVVAVICGVLMGPLGLLPAAVGAAVMVGWGWTQERWRSAGAVLSAILAVSTLVDVLAGRMGGTSGVPVLAAGAVVVLFLTESGNRITRSVLSLAGRADAGAPPAVASDAGDSGSEEELELKGGRYIGPMERILVFGLALAGAEGIIGALMAAKGIVRFPEISADRRRGGRAEEFLVGSLTSWGLAAGGVLLLWLWQIS</sequence>
<accession>A0A1I7MM02</accession>
<reference evidence="2 3" key="1">
    <citation type="submission" date="2016-10" db="EMBL/GenBank/DDBJ databases">
        <authorList>
            <person name="de Groot N.N."/>
        </authorList>
    </citation>
    <scope>NUCLEOTIDE SEQUENCE [LARGE SCALE GENOMIC DNA]</scope>
    <source>
        <strain evidence="2 3">CGMCC 1.7054</strain>
    </source>
</reference>
<protein>
    <recommendedName>
        <fullName evidence="4">DUF3307 domain-containing protein</fullName>
    </recommendedName>
</protein>
<feature type="transmembrane region" description="Helical" evidence="1">
    <location>
        <begin position="39"/>
        <end position="72"/>
    </location>
</feature>
<feature type="transmembrane region" description="Helical" evidence="1">
    <location>
        <begin position="84"/>
        <end position="103"/>
    </location>
</feature>
<dbReference type="RefSeq" id="WP_091697029.1">
    <property type="nucleotide sequence ID" value="NZ_CAMIGK010000005.1"/>
</dbReference>
<evidence type="ECO:0000313" key="3">
    <source>
        <dbReference type="Proteomes" id="UP000198881"/>
    </source>
</evidence>
<keyword evidence="3" id="KW-1185">Reference proteome</keyword>
<evidence type="ECO:0008006" key="4">
    <source>
        <dbReference type="Google" id="ProtNLM"/>
    </source>
</evidence>
<evidence type="ECO:0000313" key="2">
    <source>
        <dbReference type="EMBL" id="SFV22951.1"/>
    </source>
</evidence>
<proteinExistence type="predicted"/>
<feature type="transmembrane region" description="Helical" evidence="1">
    <location>
        <begin position="178"/>
        <end position="201"/>
    </location>
</feature>
<organism evidence="2 3">
    <name type="scientific">Micrococcus terreus</name>
    <dbReference type="NCBI Taxonomy" id="574650"/>
    <lineage>
        <taxon>Bacteria</taxon>
        <taxon>Bacillati</taxon>
        <taxon>Actinomycetota</taxon>
        <taxon>Actinomycetes</taxon>
        <taxon>Micrococcales</taxon>
        <taxon>Micrococcaceae</taxon>
        <taxon>Micrococcus</taxon>
    </lineage>
</organism>